<evidence type="ECO:0000313" key="1">
    <source>
        <dbReference type="EMBL" id="EEG75429.1"/>
    </source>
</evidence>
<protein>
    <submittedName>
        <fullName evidence="1">Uncharacterized protein</fullName>
    </submittedName>
</protein>
<reference evidence="1" key="1">
    <citation type="submission" date="2009-02" db="EMBL/GenBank/DDBJ databases">
        <authorList>
            <person name="Fulton L."/>
            <person name="Clifton S."/>
            <person name="Fulton B."/>
            <person name="Xu J."/>
            <person name="Minx P."/>
            <person name="Pepin K.H."/>
            <person name="Johnson M."/>
            <person name="Bhonagiri V."/>
            <person name="Nash W.E."/>
            <person name="Mardis E.R."/>
            <person name="Wilson R.K."/>
        </authorList>
    </citation>
    <scope>NUCLEOTIDE SEQUENCE [LARGE SCALE GENOMIC DNA]</scope>
    <source>
        <strain evidence="1">DSM 15053</strain>
    </source>
</reference>
<proteinExistence type="predicted"/>
<dbReference type="Proteomes" id="UP000004893">
    <property type="component" value="Unassembled WGS sequence"/>
</dbReference>
<comment type="caution">
    <text evidence="1">The sequence shown here is derived from an EMBL/GenBank/DDBJ whole genome shotgun (WGS) entry which is preliminary data.</text>
</comment>
<sequence>MQKERRIPLSEQYNINVQPELNTDALYEQLNNQKYKINVEVDGAALNSQLQSAVNSVTGGAAPAKVPVEFETGGLKNTLSTFNTFFAAGKNIGDLLKKTPLSPD</sequence>
<keyword evidence="2" id="KW-1185">Reference proteome</keyword>
<evidence type="ECO:0000313" key="2">
    <source>
        <dbReference type="Proteomes" id="UP000004893"/>
    </source>
</evidence>
<dbReference type="AlphaFoldDB" id="C0BXA2"/>
<reference evidence="1" key="2">
    <citation type="submission" date="2013-06" db="EMBL/GenBank/DDBJ databases">
        <title>Draft genome sequence of Clostridium hylemonae (DSM 15053).</title>
        <authorList>
            <person name="Sudarsanam P."/>
            <person name="Ley R."/>
            <person name="Guruge J."/>
            <person name="Turnbaugh P.J."/>
            <person name="Mahowald M."/>
            <person name="Liep D."/>
            <person name="Gordon J."/>
        </authorList>
    </citation>
    <scope>NUCLEOTIDE SEQUENCE</scope>
    <source>
        <strain evidence="1">DSM 15053</strain>
    </source>
</reference>
<dbReference type="HOGENOM" id="CLU_2354799_0_0_9"/>
<name>C0BXA2_9FIRM</name>
<organism evidence="1 2">
    <name type="scientific">[Clostridium] hylemonae DSM 15053</name>
    <dbReference type="NCBI Taxonomy" id="553973"/>
    <lineage>
        <taxon>Bacteria</taxon>
        <taxon>Bacillati</taxon>
        <taxon>Bacillota</taxon>
        <taxon>Clostridia</taxon>
        <taxon>Lachnospirales</taxon>
        <taxon>Lachnospiraceae</taxon>
    </lineage>
</organism>
<accession>C0BXA2</accession>
<gene>
    <name evidence="1" type="ORF">CLOHYLEM_04439</name>
</gene>
<dbReference type="EMBL" id="ABYI02000011">
    <property type="protein sequence ID" value="EEG75429.1"/>
    <property type="molecule type" value="Genomic_DNA"/>
</dbReference>